<accession>A0A5B7DR44</accession>
<dbReference type="Proteomes" id="UP000324222">
    <property type="component" value="Unassembled WGS sequence"/>
</dbReference>
<dbReference type="AlphaFoldDB" id="A0A5B7DR44"/>
<feature type="domain" description="Ig-like" evidence="1">
    <location>
        <begin position="1"/>
        <end position="102"/>
    </location>
</feature>
<gene>
    <name evidence="2" type="ORF">E2C01_016578</name>
</gene>
<dbReference type="SUPFAM" id="SSF48726">
    <property type="entry name" value="Immunoglobulin"/>
    <property type="match status" value="1"/>
</dbReference>
<proteinExistence type="predicted"/>
<dbReference type="PANTHER" id="PTHR23278">
    <property type="entry name" value="SIDESTEP PROTEIN"/>
    <property type="match status" value="1"/>
</dbReference>
<dbReference type="PROSITE" id="PS50835">
    <property type="entry name" value="IG_LIKE"/>
    <property type="match status" value="1"/>
</dbReference>
<evidence type="ECO:0000313" key="2">
    <source>
        <dbReference type="EMBL" id="MPC23524.1"/>
    </source>
</evidence>
<sequence>MYYFTPLECHLNSSISLPTSTTSSPQPRIPLSPPGWPPPAVLWYEGQKVIDDTYEVDSDLPSSGVVQNELSLAPLTRADLGRRLTCTASNTNTTQPSTTTVTLDLTRKFVPPSFTRASPLPPHSQSHVHGLYRNLPVTLTDVWVRQVERGGEERRQVRQEYSTL</sequence>
<evidence type="ECO:0000313" key="3">
    <source>
        <dbReference type="Proteomes" id="UP000324222"/>
    </source>
</evidence>
<protein>
    <recommendedName>
        <fullName evidence="1">Ig-like domain-containing protein</fullName>
    </recommendedName>
</protein>
<comment type="caution">
    <text evidence="2">The sequence shown here is derived from an EMBL/GenBank/DDBJ whole genome shotgun (WGS) entry which is preliminary data.</text>
</comment>
<dbReference type="InterPro" id="IPR007110">
    <property type="entry name" value="Ig-like_dom"/>
</dbReference>
<organism evidence="2 3">
    <name type="scientific">Portunus trituberculatus</name>
    <name type="common">Swimming crab</name>
    <name type="synonym">Neptunus trituberculatus</name>
    <dbReference type="NCBI Taxonomy" id="210409"/>
    <lineage>
        <taxon>Eukaryota</taxon>
        <taxon>Metazoa</taxon>
        <taxon>Ecdysozoa</taxon>
        <taxon>Arthropoda</taxon>
        <taxon>Crustacea</taxon>
        <taxon>Multicrustacea</taxon>
        <taxon>Malacostraca</taxon>
        <taxon>Eumalacostraca</taxon>
        <taxon>Eucarida</taxon>
        <taxon>Decapoda</taxon>
        <taxon>Pleocyemata</taxon>
        <taxon>Brachyura</taxon>
        <taxon>Eubrachyura</taxon>
        <taxon>Portunoidea</taxon>
        <taxon>Portunidae</taxon>
        <taxon>Portuninae</taxon>
        <taxon>Portunus</taxon>
    </lineage>
</organism>
<dbReference type="InterPro" id="IPR013783">
    <property type="entry name" value="Ig-like_fold"/>
</dbReference>
<dbReference type="InterPro" id="IPR036179">
    <property type="entry name" value="Ig-like_dom_sf"/>
</dbReference>
<name>A0A5B7DR44_PORTR</name>
<dbReference type="PANTHER" id="PTHR23278:SF19">
    <property type="entry name" value="OBSCURIN"/>
    <property type="match status" value="1"/>
</dbReference>
<keyword evidence="3" id="KW-1185">Reference proteome</keyword>
<dbReference type="OrthoDB" id="10006996at2759"/>
<evidence type="ECO:0000259" key="1">
    <source>
        <dbReference type="PROSITE" id="PS50835"/>
    </source>
</evidence>
<reference evidence="2 3" key="1">
    <citation type="submission" date="2019-05" db="EMBL/GenBank/DDBJ databases">
        <title>Another draft genome of Portunus trituberculatus and its Hox gene families provides insights of decapod evolution.</title>
        <authorList>
            <person name="Jeong J.-H."/>
            <person name="Song I."/>
            <person name="Kim S."/>
            <person name="Choi T."/>
            <person name="Kim D."/>
            <person name="Ryu S."/>
            <person name="Kim W."/>
        </authorList>
    </citation>
    <scope>NUCLEOTIDE SEQUENCE [LARGE SCALE GENOMIC DNA]</scope>
    <source>
        <tissue evidence="2">Muscle</tissue>
    </source>
</reference>
<dbReference type="Gene3D" id="2.60.40.10">
    <property type="entry name" value="Immunoglobulins"/>
    <property type="match status" value="1"/>
</dbReference>
<dbReference type="EMBL" id="VSRR010001216">
    <property type="protein sequence ID" value="MPC23524.1"/>
    <property type="molecule type" value="Genomic_DNA"/>
</dbReference>